<dbReference type="Proteomes" id="UP000009882">
    <property type="component" value="Unassembled WGS sequence"/>
</dbReference>
<keyword evidence="2" id="KW-1185">Reference proteome</keyword>
<evidence type="ECO:0000313" key="2">
    <source>
        <dbReference type="Proteomes" id="UP000009882"/>
    </source>
</evidence>
<sequence>MRNWGICWGRGRRSGLGLRFRFGLCFVKRSGNR</sequence>
<proteinExistence type="predicted"/>
<name>K9FU14_PEND2</name>
<evidence type="ECO:0000313" key="1">
    <source>
        <dbReference type="EMBL" id="EKV06238.1"/>
    </source>
</evidence>
<dbReference type="AlphaFoldDB" id="K9FU14"/>
<dbReference type="InParanoid" id="K9FU14"/>
<dbReference type="EMBL" id="AKCT01000294">
    <property type="protein sequence ID" value="EKV06238.1"/>
    <property type="molecule type" value="Genomic_DNA"/>
</dbReference>
<reference evidence="2" key="1">
    <citation type="journal article" date="2012" name="BMC Genomics">
        <title>Genome sequence of the necrotrophic fungus Penicillium digitatum, the main postharvest pathogen of citrus.</title>
        <authorList>
            <person name="Marcet-Houben M."/>
            <person name="Ballester A.-R."/>
            <person name="de la Fuente B."/>
            <person name="Harries E."/>
            <person name="Marcos J.F."/>
            <person name="Gonzalez-Candelas L."/>
            <person name="Gabaldon T."/>
        </authorList>
    </citation>
    <scope>NUCLEOTIDE SEQUENCE [LARGE SCALE GENOMIC DNA]</scope>
    <source>
        <strain evidence="2">PHI26 / CECT 20796</strain>
    </source>
</reference>
<organism evidence="1 2">
    <name type="scientific">Penicillium digitatum (strain PHI26 / CECT 20796)</name>
    <name type="common">Green mold</name>
    <dbReference type="NCBI Taxonomy" id="1170229"/>
    <lineage>
        <taxon>Eukaryota</taxon>
        <taxon>Fungi</taxon>
        <taxon>Dikarya</taxon>
        <taxon>Ascomycota</taxon>
        <taxon>Pezizomycotina</taxon>
        <taxon>Eurotiomycetes</taxon>
        <taxon>Eurotiomycetidae</taxon>
        <taxon>Eurotiales</taxon>
        <taxon>Aspergillaceae</taxon>
        <taxon>Penicillium</taxon>
    </lineage>
</organism>
<gene>
    <name evidence="1" type="ORF">PDIG_77990</name>
</gene>
<dbReference type="HOGENOM" id="CLU_3384957_0_0_1"/>
<protein>
    <submittedName>
        <fullName evidence="1">Uncharacterized protein</fullName>
    </submittedName>
</protein>
<comment type="caution">
    <text evidence="1">The sequence shown here is derived from an EMBL/GenBank/DDBJ whole genome shotgun (WGS) entry which is preliminary data.</text>
</comment>
<accession>K9FU14</accession>